<evidence type="ECO:0000259" key="7">
    <source>
        <dbReference type="Pfam" id="PF09335"/>
    </source>
</evidence>
<dbReference type="PANTHER" id="PTHR42709">
    <property type="entry name" value="ALKALINE PHOSPHATASE LIKE PROTEIN"/>
    <property type="match status" value="1"/>
</dbReference>
<reference evidence="8 9" key="1">
    <citation type="submission" date="2020-08" db="EMBL/GenBank/DDBJ databases">
        <title>Genomic Encyclopedia of Type Strains, Phase IV (KMG-IV): sequencing the most valuable type-strain genomes for metagenomic binning, comparative biology and taxonomic classification.</title>
        <authorList>
            <person name="Goeker M."/>
        </authorList>
    </citation>
    <scope>NUCLEOTIDE SEQUENCE [LARGE SCALE GENOMIC DNA]</scope>
    <source>
        <strain evidence="8 9">DSM 26736</strain>
    </source>
</reference>
<evidence type="ECO:0000256" key="5">
    <source>
        <dbReference type="ARBA" id="ARBA00023136"/>
    </source>
</evidence>
<comment type="caution">
    <text evidence="8">The sequence shown here is derived from an EMBL/GenBank/DDBJ whole genome shotgun (WGS) entry which is preliminary data.</text>
</comment>
<accession>A0A840YPQ1</accession>
<dbReference type="InterPro" id="IPR032816">
    <property type="entry name" value="VTT_dom"/>
</dbReference>
<dbReference type="PANTHER" id="PTHR42709:SF6">
    <property type="entry name" value="UNDECAPRENYL PHOSPHATE TRANSPORTER A"/>
    <property type="match status" value="1"/>
</dbReference>
<sequence length="196" mass="22385">MTRFLDWGYWGIFLLMMLENVVPPVPSEAIMGMAGIAVSKGKLDLIGVIVVGTLGTLVGNLFWWEIGRRLGYERLRPMVARWGRWLTLEWDDVEKLHRYFDRWGGVTVFVFRFLPFGRTVISIPAGMMHMPFWRFSLFTCAGSLLWNCLLVAVGMGLDTHIADIERFIVPGLIAFGALCIGGYVWRVATWKPRAQR</sequence>
<evidence type="ECO:0000256" key="6">
    <source>
        <dbReference type="SAM" id="Phobius"/>
    </source>
</evidence>
<feature type="transmembrane region" description="Helical" evidence="6">
    <location>
        <begin position="167"/>
        <end position="188"/>
    </location>
</feature>
<gene>
    <name evidence="8" type="ORF">FHT02_001549</name>
</gene>
<feature type="transmembrane region" description="Helical" evidence="6">
    <location>
        <begin position="7"/>
        <end position="25"/>
    </location>
</feature>
<organism evidence="8 9">
    <name type="scientific">Sphingomonas xinjiangensis</name>
    <dbReference type="NCBI Taxonomy" id="643568"/>
    <lineage>
        <taxon>Bacteria</taxon>
        <taxon>Pseudomonadati</taxon>
        <taxon>Pseudomonadota</taxon>
        <taxon>Alphaproteobacteria</taxon>
        <taxon>Sphingomonadales</taxon>
        <taxon>Sphingomonadaceae</taxon>
        <taxon>Sphingomonas</taxon>
    </lineage>
</organism>
<comment type="subcellular location">
    <subcellularLocation>
        <location evidence="1">Cell membrane</location>
        <topology evidence="1">Multi-pass membrane protein</topology>
    </subcellularLocation>
</comment>
<feature type="domain" description="VTT" evidence="7">
    <location>
        <begin position="25"/>
        <end position="154"/>
    </location>
</feature>
<dbReference type="GO" id="GO:0005886">
    <property type="term" value="C:plasma membrane"/>
    <property type="evidence" value="ECO:0007669"/>
    <property type="project" value="UniProtKB-SubCell"/>
</dbReference>
<evidence type="ECO:0000256" key="4">
    <source>
        <dbReference type="ARBA" id="ARBA00022989"/>
    </source>
</evidence>
<feature type="transmembrane region" description="Helical" evidence="6">
    <location>
        <begin position="45"/>
        <end position="66"/>
    </location>
</feature>
<dbReference type="Proteomes" id="UP000527143">
    <property type="component" value="Unassembled WGS sequence"/>
</dbReference>
<dbReference type="RefSeq" id="WP_184086119.1">
    <property type="nucleotide sequence ID" value="NZ_JACIJF010000003.1"/>
</dbReference>
<dbReference type="EMBL" id="JACIJF010000003">
    <property type="protein sequence ID" value="MBB5710321.1"/>
    <property type="molecule type" value="Genomic_DNA"/>
</dbReference>
<evidence type="ECO:0000256" key="1">
    <source>
        <dbReference type="ARBA" id="ARBA00004651"/>
    </source>
</evidence>
<keyword evidence="5 6" id="KW-0472">Membrane</keyword>
<dbReference type="AlphaFoldDB" id="A0A840YPQ1"/>
<dbReference type="InterPro" id="IPR051311">
    <property type="entry name" value="DedA_domain"/>
</dbReference>
<protein>
    <submittedName>
        <fullName evidence="8">Membrane protein DedA with SNARE-associated domain</fullName>
    </submittedName>
</protein>
<keyword evidence="9" id="KW-1185">Reference proteome</keyword>
<keyword evidence="4 6" id="KW-1133">Transmembrane helix</keyword>
<evidence type="ECO:0000256" key="3">
    <source>
        <dbReference type="ARBA" id="ARBA00022692"/>
    </source>
</evidence>
<name>A0A840YPQ1_9SPHN</name>
<keyword evidence="2" id="KW-1003">Cell membrane</keyword>
<evidence type="ECO:0000256" key="2">
    <source>
        <dbReference type="ARBA" id="ARBA00022475"/>
    </source>
</evidence>
<proteinExistence type="predicted"/>
<dbReference type="Pfam" id="PF09335">
    <property type="entry name" value="VTT_dom"/>
    <property type="match status" value="1"/>
</dbReference>
<evidence type="ECO:0000313" key="9">
    <source>
        <dbReference type="Proteomes" id="UP000527143"/>
    </source>
</evidence>
<evidence type="ECO:0000313" key="8">
    <source>
        <dbReference type="EMBL" id="MBB5710321.1"/>
    </source>
</evidence>
<keyword evidence="3 6" id="KW-0812">Transmembrane</keyword>
<feature type="transmembrane region" description="Helical" evidence="6">
    <location>
        <begin position="135"/>
        <end position="155"/>
    </location>
</feature>